<dbReference type="PANTHER" id="PTHR35010:SF4">
    <property type="entry name" value="BLL5781 PROTEIN"/>
    <property type="match status" value="1"/>
</dbReference>
<dbReference type="Proteomes" id="UP000579250">
    <property type="component" value="Unassembled WGS sequence"/>
</dbReference>
<dbReference type="Pfam" id="PF13560">
    <property type="entry name" value="HTH_31"/>
    <property type="match status" value="1"/>
</dbReference>
<protein>
    <submittedName>
        <fullName evidence="3">Helix-turn-helix transcriptional regulator</fullName>
    </submittedName>
</protein>
<dbReference type="Gene3D" id="3.30.450.180">
    <property type="match status" value="1"/>
</dbReference>
<accession>A0A846Z5S9</accession>
<dbReference type="GO" id="GO:0003677">
    <property type="term" value="F:DNA binding"/>
    <property type="evidence" value="ECO:0007669"/>
    <property type="project" value="InterPro"/>
</dbReference>
<proteinExistence type="predicted"/>
<dbReference type="SUPFAM" id="SSF47413">
    <property type="entry name" value="lambda repressor-like DNA-binding domains"/>
    <property type="match status" value="1"/>
</dbReference>
<sequence length="304" mass="33997">MEPPWWTSSGPPWRPGPRGVHYPGRNRGRDRRAGSVRDVTTALSDVRPIGDQLRAWRQRRRLSQLELASEADVSTRHLSFVETGRSAPSREMVLRLAEHLDVPLRDRNLLLVAAGYAPVFGETPIEEPKMDAVRAALKQVLAGHEPYPAVVVDRFWNLIDANEAAAFFMEGAPPELLEPPLNVLRLSMHPDGMAKNILNLAEWRAHMIDRVRRHVALTADTALTQLYRELRSFPGDVGEAMAPPADHDVFVPLRMRVDGRELSFFSTIATFGTPVDITVAELAIESFYPADAATTGFLRERAGW</sequence>
<keyword evidence="4" id="KW-1185">Reference proteome</keyword>
<evidence type="ECO:0000256" key="1">
    <source>
        <dbReference type="SAM" id="MobiDB-lite"/>
    </source>
</evidence>
<feature type="compositionally biased region" description="Low complexity" evidence="1">
    <location>
        <begin position="1"/>
        <end position="19"/>
    </location>
</feature>
<dbReference type="AlphaFoldDB" id="A0A846Z5S9"/>
<dbReference type="InterPro" id="IPR010982">
    <property type="entry name" value="Lambda_DNA-bd_dom_sf"/>
</dbReference>
<evidence type="ECO:0000313" key="4">
    <source>
        <dbReference type="Proteomes" id="UP000579250"/>
    </source>
</evidence>
<name>A0A846Z5S9_9ACTN</name>
<dbReference type="PROSITE" id="PS50943">
    <property type="entry name" value="HTH_CROC1"/>
    <property type="match status" value="1"/>
</dbReference>
<dbReference type="EMBL" id="JAAXPI010000097">
    <property type="protein sequence ID" value="NKZ08760.1"/>
    <property type="molecule type" value="Genomic_DNA"/>
</dbReference>
<dbReference type="Pfam" id="PF17765">
    <property type="entry name" value="MLTR_LBD"/>
    <property type="match status" value="1"/>
</dbReference>
<dbReference type="InterPro" id="IPR041413">
    <property type="entry name" value="MLTR_LBD"/>
</dbReference>
<organism evidence="3 4">
    <name type="scientific">Actinomadura latina</name>
    <dbReference type="NCBI Taxonomy" id="163603"/>
    <lineage>
        <taxon>Bacteria</taxon>
        <taxon>Bacillati</taxon>
        <taxon>Actinomycetota</taxon>
        <taxon>Actinomycetes</taxon>
        <taxon>Streptosporangiales</taxon>
        <taxon>Thermomonosporaceae</taxon>
        <taxon>Actinomadura</taxon>
    </lineage>
</organism>
<dbReference type="Gene3D" id="1.10.260.40">
    <property type="entry name" value="lambda repressor-like DNA-binding domains"/>
    <property type="match status" value="1"/>
</dbReference>
<dbReference type="SMART" id="SM00530">
    <property type="entry name" value="HTH_XRE"/>
    <property type="match status" value="1"/>
</dbReference>
<feature type="region of interest" description="Disordered" evidence="1">
    <location>
        <begin position="1"/>
        <end position="36"/>
    </location>
</feature>
<gene>
    <name evidence="3" type="ORF">HGB48_34220</name>
</gene>
<reference evidence="3 4" key="1">
    <citation type="submission" date="2020-04" db="EMBL/GenBank/DDBJ databases">
        <title>MicrobeNet Type strains.</title>
        <authorList>
            <person name="Nicholson A.C."/>
        </authorList>
    </citation>
    <scope>NUCLEOTIDE SEQUENCE [LARGE SCALE GENOMIC DNA]</scope>
    <source>
        <strain evidence="3 4">ATCC BAA-277</strain>
    </source>
</reference>
<evidence type="ECO:0000259" key="2">
    <source>
        <dbReference type="PROSITE" id="PS50943"/>
    </source>
</evidence>
<evidence type="ECO:0000313" key="3">
    <source>
        <dbReference type="EMBL" id="NKZ08760.1"/>
    </source>
</evidence>
<comment type="caution">
    <text evidence="3">The sequence shown here is derived from an EMBL/GenBank/DDBJ whole genome shotgun (WGS) entry which is preliminary data.</text>
</comment>
<dbReference type="PANTHER" id="PTHR35010">
    <property type="entry name" value="BLL4672 PROTEIN-RELATED"/>
    <property type="match status" value="1"/>
</dbReference>
<feature type="domain" description="HTH cro/C1-type" evidence="2">
    <location>
        <begin position="53"/>
        <end position="107"/>
    </location>
</feature>
<dbReference type="InterPro" id="IPR001387">
    <property type="entry name" value="Cro/C1-type_HTH"/>
</dbReference>
<dbReference type="CDD" id="cd00093">
    <property type="entry name" value="HTH_XRE"/>
    <property type="match status" value="1"/>
</dbReference>